<dbReference type="Proteomes" id="UP000480151">
    <property type="component" value="Unassembled WGS sequence"/>
</dbReference>
<organism evidence="1 2">
    <name type="scientific">Paenibacillus apii</name>
    <dbReference type="NCBI Taxonomy" id="1850370"/>
    <lineage>
        <taxon>Bacteria</taxon>
        <taxon>Bacillati</taxon>
        <taxon>Bacillota</taxon>
        <taxon>Bacilli</taxon>
        <taxon>Bacillales</taxon>
        <taxon>Paenibacillaceae</taxon>
        <taxon>Paenibacillus</taxon>
    </lineage>
</organism>
<evidence type="ECO:0000313" key="1">
    <source>
        <dbReference type="EMBL" id="NGM83379.1"/>
    </source>
</evidence>
<dbReference type="AlphaFoldDB" id="A0A6M1PIV9"/>
<accession>A0A6M1PIV9</accession>
<name>A0A6M1PIV9_9BACL</name>
<dbReference type="RefSeq" id="WP_165098758.1">
    <property type="nucleotide sequence ID" value="NZ_JAAKGU010000005.1"/>
</dbReference>
<keyword evidence="2" id="KW-1185">Reference proteome</keyword>
<evidence type="ECO:0000313" key="2">
    <source>
        <dbReference type="Proteomes" id="UP000480151"/>
    </source>
</evidence>
<gene>
    <name evidence="1" type="ORF">G5B47_13230</name>
</gene>
<proteinExistence type="predicted"/>
<dbReference type="EMBL" id="JAAKGU010000005">
    <property type="protein sequence ID" value="NGM83379.1"/>
    <property type="molecule type" value="Genomic_DNA"/>
</dbReference>
<sequence length="53" mass="5942">MKIEAKQRSLQGWQKVLKPILSCCKVILASGNAQQTAEGVNESWEKKLMQPTL</sequence>
<comment type="caution">
    <text evidence="1">The sequence shown here is derived from an EMBL/GenBank/DDBJ whole genome shotgun (WGS) entry which is preliminary data.</text>
</comment>
<reference evidence="1 2" key="1">
    <citation type="submission" date="2020-02" db="EMBL/GenBank/DDBJ databases">
        <authorList>
            <person name="Gao J."/>
            <person name="Sun J."/>
        </authorList>
    </citation>
    <scope>NUCLEOTIDE SEQUENCE [LARGE SCALE GENOMIC DNA]</scope>
    <source>
        <strain evidence="1 2">7124</strain>
    </source>
</reference>
<protein>
    <submittedName>
        <fullName evidence="1">Uncharacterized protein</fullName>
    </submittedName>
</protein>